<dbReference type="InterPro" id="IPR055833">
    <property type="entry name" value="DUF7410"/>
</dbReference>
<evidence type="ECO:0000313" key="3">
    <source>
        <dbReference type="EMBL" id="MFC4359109.1"/>
    </source>
</evidence>
<proteinExistence type="predicted"/>
<keyword evidence="1" id="KW-0812">Transmembrane</keyword>
<evidence type="ECO:0000259" key="2">
    <source>
        <dbReference type="PROSITE" id="PS00028"/>
    </source>
</evidence>
<comment type="caution">
    <text evidence="3">The sequence shown here is derived from an EMBL/GenBank/DDBJ whole genome shotgun (WGS) entry which is preliminary data.</text>
</comment>
<gene>
    <name evidence="3" type="ORF">ACFO0N_14265</name>
</gene>
<feature type="domain" description="C2H2-type" evidence="2">
    <location>
        <begin position="29"/>
        <end position="50"/>
    </location>
</feature>
<organism evidence="3 4">
    <name type="scientific">Halobium salinum</name>
    <dbReference type="NCBI Taxonomy" id="1364940"/>
    <lineage>
        <taxon>Archaea</taxon>
        <taxon>Methanobacteriati</taxon>
        <taxon>Methanobacteriota</taxon>
        <taxon>Stenosarchaea group</taxon>
        <taxon>Halobacteria</taxon>
        <taxon>Halobacteriales</taxon>
        <taxon>Haloferacaceae</taxon>
        <taxon>Halobium</taxon>
    </lineage>
</organism>
<keyword evidence="1" id="KW-1133">Transmembrane helix</keyword>
<dbReference type="RefSeq" id="WP_267620242.1">
    <property type="nucleotide sequence ID" value="NZ_JAODIW010000004.1"/>
</dbReference>
<dbReference type="PROSITE" id="PS00028">
    <property type="entry name" value="ZINC_FINGER_C2H2_1"/>
    <property type="match status" value="1"/>
</dbReference>
<protein>
    <recommendedName>
        <fullName evidence="2">C2H2-type domain-containing protein</fullName>
    </recommendedName>
</protein>
<reference evidence="3 4" key="1">
    <citation type="journal article" date="2019" name="Int. J. Syst. Evol. Microbiol.">
        <title>The Global Catalogue of Microorganisms (GCM) 10K type strain sequencing project: providing services to taxonomists for standard genome sequencing and annotation.</title>
        <authorList>
            <consortium name="The Broad Institute Genomics Platform"/>
            <consortium name="The Broad Institute Genome Sequencing Center for Infectious Disease"/>
            <person name="Wu L."/>
            <person name="Ma J."/>
        </authorList>
    </citation>
    <scope>NUCLEOTIDE SEQUENCE [LARGE SCALE GENOMIC DNA]</scope>
    <source>
        <strain evidence="3 4">CGMCC 1.12553</strain>
    </source>
</reference>
<dbReference type="EMBL" id="JBHSDS010000007">
    <property type="protein sequence ID" value="MFC4359109.1"/>
    <property type="molecule type" value="Genomic_DNA"/>
</dbReference>
<feature type="transmembrane region" description="Helical" evidence="1">
    <location>
        <begin position="80"/>
        <end position="99"/>
    </location>
</feature>
<accession>A0ABD5PE11</accession>
<dbReference type="Proteomes" id="UP001595921">
    <property type="component" value="Unassembled WGS sequence"/>
</dbReference>
<dbReference type="InterPro" id="IPR013087">
    <property type="entry name" value="Znf_C2H2_type"/>
</dbReference>
<evidence type="ECO:0000313" key="4">
    <source>
        <dbReference type="Proteomes" id="UP001595921"/>
    </source>
</evidence>
<keyword evidence="4" id="KW-1185">Reference proteome</keyword>
<sequence length="101" mass="11370">MATGHRGFDERLVGEPAFRVPHEVAPPRCPYCDRPFATPDYRALHVGERHPDRRTAAERDAYERAVDAEADALFVLQLKLLAALVALYFVLFVAYGIVWTG</sequence>
<evidence type="ECO:0000256" key="1">
    <source>
        <dbReference type="SAM" id="Phobius"/>
    </source>
</evidence>
<dbReference type="Pfam" id="PF24166">
    <property type="entry name" value="DUF7410"/>
    <property type="match status" value="1"/>
</dbReference>
<name>A0ABD5PE11_9EURY</name>
<keyword evidence="1" id="KW-0472">Membrane</keyword>
<dbReference type="AlphaFoldDB" id="A0ABD5PE11"/>